<dbReference type="GO" id="GO:0005524">
    <property type="term" value="F:ATP binding"/>
    <property type="evidence" value="ECO:0007669"/>
    <property type="project" value="TreeGrafter"/>
</dbReference>
<dbReference type="GO" id="GO:0003872">
    <property type="term" value="F:6-phosphofructokinase activity"/>
    <property type="evidence" value="ECO:0007669"/>
    <property type="project" value="InterPro"/>
</dbReference>
<accession>A0A0F9I0V6</accession>
<keyword evidence="3" id="KW-0963">Cytoplasm</keyword>
<dbReference type="UniPathway" id="UPA00109">
    <property type="reaction ID" value="UER00182"/>
</dbReference>
<sequence>MGTGRIRRIGVLTGGGDCPGLNAVIRAVVKTGIYQYGLEVVGIEDGYLGLIHNRMRLLDAADVSNILTIGGDWGYVQIGGGHRYGKYGYYGYGRHPYGKHGYGGGYGWGSPYRIGNIGVVGGGWGNPVVFAGAGPTMLARRYPPPPPPGWVSPDVLRFLRFRYVMPS</sequence>
<dbReference type="GO" id="GO:0030388">
    <property type="term" value="P:fructose 1,6-bisphosphate metabolic process"/>
    <property type="evidence" value="ECO:0007669"/>
    <property type="project" value="TreeGrafter"/>
</dbReference>
<dbReference type="PRINTS" id="PR00476">
    <property type="entry name" value="PHFRCTKINASE"/>
</dbReference>
<evidence type="ECO:0000256" key="6">
    <source>
        <dbReference type="ARBA" id="ARBA00022777"/>
    </source>
</evidence>
<evidence type="ECO:0000256" key="4">
    <source>
        <dbReference type="ARBA" id="ARBA00022679"/>
    </source>
</evidence>
<reference evidence="10" key="1">
    <citation type="journal article" date="2015" name="Nature">
        <title>Complex archaea that bridge the gap between prokaryotes and eukaryotes.</title>
        <authorList>
            <person name="Spang A."/>
            <person name="Saw J.H."/>
            <person name="Jorgensen S.L."/>
            <person name="Zaremba-Niedzwiedzka K."/>
            <person name="Martijn J."/>
            <person name="Lind A.E."/>
            <person name="van Eijk R."/>
            <person name="Schleper C."/>
            <person name="Guy L."/>
            <person name="Ettema T.J."/>
        </authorList>
    </citation>
    <scope>NUCLEOTIDE SEQUENCE</scope>
</reference>
<dbReference type="EMBL" id="LAZR01020818">
    <property type="protein sequence ID" value="KKL87505.1"/>
    <property type="molecule type" value="Genomic_DNA"/>
</dbReference>
<comment type="cofactor">
    <cofactor evidence="1">
        <name>Mg(2+)</name>
        <dbReference type="ChEBI" id="CHEBI:18420"/>
    </cofactor>
</comment>
<dbReference type="AlphaFoldDB" id="A0A0F9I0V6"/>
<gene>
    <name evidence="10" type="ORF">LCGC14_1934060</name>
</gene>
<evidence type="ECO:0000256" key="5">
    <source>
        <dbReference type="ARBA" id="ARBA00022723"/>
    </source>
</evidence>
<keyword evidence="8" id="KW-0324">Glycolysis</keyword>
<keyword evidence="7" id="KW-0460">Magnesium</keyword>
<name>A0A0F9I0V6_9ZZZZ</name>
<dbReference type="InterPro" id="IPR035966">
    <property type="entry name" value="PKF_sf"/>
</dbReference>
<dbReference type="GO" id="GO:0006002">
    <property type="term" value="P:fructose 6-phosphate metabolic process"/>
    <property type="evidence" value="ECO:0007669"/>
    <property type="project" value="InterPro"/>
</dbReference>
<dbReference type="InterPro" id="IPR000023">
    <property type="entry name" value="Phosphofructokinase_dom"/>
</dbReference>
<evidence type="ECO:0000259" key="9">
    <source>
        <dbReference type="Pfam" id="PF00365"/>
    </source>
</evidence>
<protein>
    <recommendedName>
        <fullName evidence="9">Phosphofructokinase domain-containing protein</fullName>
    </recommendedName>
</protein>
<evidence type="ECO:0000256" key="3">
    <source>
        <dbReference type="ARBA" id="ARBA00022490"/>
    </source>
</evidence>
<comment type="pathway">
    <text evidence="2">Carbohydrate degradation; glycolysis; D-glyceraldehyde 3-phosphate and glycerone phosphate from D-glucose: step 3/4.</text>
</comment>
<keyword evidence="6" id="KW-0418">Kinase</keyword>
<dbReference type="PANTHER" id="PTHR13697">
    <property type="entry name" value="PHOSPHOFRUCTOKINASE"/>
    <property type="match status" value="1"/>
</dbReference>
<dbReference type="GO" id="GO:0070095">
    <property type="term" value="F:fructose-6-phosphate binding"/>
    <property type="evidence" value="ECO:0007669"/>
    <property type="project" value="TreeGrafter"/>
</dbReference>
<dbReference type="GO" id="GO:0061621">
    <property type="term" value="P:canonical glycolysis"/>
    <property type="evidence" value="ECO:0007669"/>
    <property type="project" value="TreeGrafter"/>
</dbReference>
<keyword evidence="4" id="KW-0808">Transferase</keyword>
<dbReference type="GO" id="GO:0046872">
    <property type="term" value="F:metal ion binding"/>
    <property type="evidence" value="ECO:0007669"/>
    <property type="project" value="UniProtKB-KW"/>
</dbReference>
<evidence type="ECO:0000256" key="1">
    <source>
        <dbReference type="ARBA" id="ARBA00001946"/>
    </source>
</evidence>
<dbReference type="GO" id="GO:0016208">
    <property type="term" value="F:AMP binding"/>
    <property type="evidence" value="ECO:0007669"/>
    <property type="project" value="TreeGrafter"/>
</dbReference>
<evidence type="ECO:0000313" key="10">
    <source>
        <dbReference type="EMBL" id="KKL87505.1"/>
    </source>
</evidence>
<comment type="caution">
    <text evidence="10">The sequence shown here is derived from an EMBL/GenBank/DDBJ whole genome shotgun (WGS) entry which is preliminary data.</text>
</comment>
<keyword evidence="5" id="KW-0479">Metal-binding</keyword>
<feature type="domain" description="Phosphofructokinase" evidence="9">
    <location>
        <begin position="8"/>
        <end position="71"/>
    </location>
</feature>
<dbReference type="InterPro" id="IPR022953">
    <property type="entry name" value="ATP_PFK"/>
</dbReference>
<dbReference type="GO" id="GO:0042802">
    <property type="term" value="F:identical protein binding"/>
    <property type="evidence" value="ECO:0007669"/>
    <property type="project" value="TreeGrafter"/>
</dbReference>
<dbReference type="Gene3D" id="3.40.50.450">
    <property type="match status" value="1"/>
</dbReference>
<dbReference type="Pfam" id="PF00365">
    <property type="entry name" value="PFK"/>
    <property type="match status" value="1"/>
</dbReference>
<organism evidence="10">
    <name type="scientific">marine sediment metagenome</name>
    <dbReference type="NCBI Taxonomy" id="412755"/>
    <lineage>
        <taxon>unclassified sequences</taxon>
        <taxon>metagenomes</taxon>
        <taxon>ecological metagenomes</taxon>
    </lineage>
</organism>
<evidence type="ECO:0000256" key="2">
    <source>
        <dbReference type="ARBA" id="ARBA00004679"/>
    </source>
</evidence>
<dbReference type="GO" id="GO:0048029">
    <property type="term" value="F:monosaccharide binding"/>
    <property type="evidence" value="ECO:0007669"/>
    <property type="project" value="TreeGrafter"/>
</dbReference>
<dbReference type="PANTHER" id="PTHR13697:SF52">
    <property type="entry name" value="ATP-DEPENDENT 6-PHOSPHOFRUCTOKINASE 3"/>
    <property type="match status" value="1"/>
</dbReference>
<evidence type="ECO:0000256" key="7">
    <source>
        <dbReference type="ARBA" id="ARBA00022842"/>
    </source>
</evidence>
<proteinExistence type="predicted"/>
<feature type="non-terminal residue" evidence="10">
    <location>
        <position position="167"/>
    </location>
</feature>
<dbReference type="GO" id="GO:0005945">
    <property type="term" value="C:6-phosphofructokinase complex"/>
    <property type="evidence" value="ECO:0007669"/>
    <property type="project" value="TreeGrafter"/>
</dbReference>
<dbReference type="SUPFAM" id="SSF53784">
    <property type="entry name" value="Phosphofructokinase"/>
    <property type="match status" value="1"/>
</dbReference>
<evidence type="ECO:0000256" key="8">
    <source>
        <dbReference type="ARBA" id="ARBA00023152"/>
    </source>
</evidence>